<evidence type="ECO:0000256" key="2">
    <source>
        <dbReference type="SAM" id="Phobius"/>
    </source>
</evidence>
<gene>
    <name evidence="3" type="ORF">O0S08_32860</name>
</gene>
<evidence type="ECO:0000256" key="1">
    <source>
        <dbReference type="SAM" id="MobiDB-lite"/>
    </source>
</evidence>
<dbReference type="EMBL" id="CP114040">
    <property type="protein sequence ID" value="WAS91005.1"/>
    <property type="molecule type" value="Genomic_DNA"/>
</dbReference>
<keyword evidence="4" id="KW-1185">Reference proteome</keyword>
<reference evidence="3" key="1">
    <citation type="submission" date="2022-11" db="EMBL/GenBank/DDBJ databases">
        <title>Minimal conservation of predation-associated metabolite biosynthetic gene clusters underscores biosynthetic potential of Myxococcota including descriptions for ten novel species: Archangium lansinium sp. nov., Myxococcus landrumus sp. nov., Nannocystis bai.</title>
        <authorList>
            <person name="Ahearne A."/>
            <person name="Stevens C."/>
            <person name="Dowd S."/>
        </authorList>
    </citation>
    <scope>NUCLEOTIDE SEQUENCE</scope>
    <source>
        <strain evidence="3">Fl3</strain>
    </source>
</reference>
<proteinExistence type="predicted"/>
<feature type="transmembrane region" description="Helical" evidence="2">
    <location>
        <begin position="6"/>
        <end position="29"/>
    </location>
</feature>
<keyword evidence="2" id="KW-1133">Transmembrane helix</keyword>
<evidence type="ECO:0000313" key="4">
    <source>
        <dbReference type="Proteomes" id="UP001164459"/>
    </source>
</evidence>
<feature type="region of interest" description="Disordered" evidence="1">
    <location>
        <begin position="96"/>
        <end position="137"/>
    </location>
</feature>
<evidence type="ECO:0000313" key="3">
    <source>
        <dbReference type="EMBL" id="WAS91005.1"/>
    </source>
</evidence>
<name>A0ABY7GVK9_9BACT</name>
<protein>
    <submittedName>
        <fullName evidence="3">Uncharacterized protein</fullName>
    </submittedName>
</protein>
<sequence>MIAPLGLVIAPIGVVIAPLGLVIAPIGVVNTGGSATIPRLGDRDDRTITRADVAELHETTKDTPGAANDMIMMIASLYARIIEDWELAPAKWPVIQRRPRRRSAAPSRPLCGPSAAAGGSEAAGGSPRARAPGPAAP</sequence>
<keyword evidence="2" id="KW-0472">Membrane</keyword>
<feature type="compositionally biased region" description="Low complexity" evidence="1">
    <location>
        <begin position="104"/>
        <end position="137"/>
    </location>
</feature>
<accession>A0ABY7GVK9</accession>
<keyword evidence="2" id="KW-0812">Transmembrane</keyword>
<dbReference type="Proteomes" id="UP001164459">
    <property type="component" value="Chromosome"/>
</dbReference>
<organism evidence="3 4">
    <name type="scientific">Nannocystis punicea</name>
    <dbReference type="NCBI Taxonomy" id="2995304"/>
    <lineage>
        <taxon>Bacteria</taxon>
        <taxon>Pseudomonadati</taxon>
        <taxon>Myxococcota</taxon>
        <taxon>Polyangia</taxon>
        <taxon>Nannocystales</taxon>
        <taxon>Nannocystaceae</taxon>
        <taxon>Nannocystis</taxon>
    </lineage>
</organism>